<name>A0A1H4MIY2_9PSED</name>
<dbReference type="SUPFAM" id="SSF48056">
    <property type="entry name" value="Di-copper centre-containing domain"/>
    <property type="match status" value="1"/>
</dbReference>
<dbReference type="PROSITE" id="PS00498">
    <property type="entry name" value="TYROSINASE_2"/>
    <property type="match status" value="1"/>
</dbReference>
<evidence type="ECO:0000313" key="5">
    <source>
        <dbReference type="EMBL" id="SEB82873.1"/>
    </source>
</evidence>
<sequence length="524" mass="58506">MVFIRRDVGKLSGDWDPTLLWYARAVGVLRQRPITDRTSWRFLAGIHGFSEFWWKRDGYLKADERLPKESERLLYWDQCQHSNWFFLPWHRGYLASFEQIVRDEVVRLGGPQDWALPYWNYNEGSQSLNLPPAFAAKVLPDNEGPNPLYVENRFGISGNGEVVLNADLIKLDCLDEPRYEGGKHGTPPGFGGTPKSLYRGGVTGRLESCPHNVVHTEVGGSKQVRIADDGSRYEVRGLMSYPETAALDPIFWLHHANIDRLWQVWLDSPDEHSNPDKSHWYNGPDKLSRPFIVPQVNGEPWKFKVVEVLDTLAPRLNYRYDNTAPVKSQGNRLHQRLQRLGLAAGQLQNFSVSGALMVKEPETEVIGANQAPLDIVGHSVQTSVQLDKQGAQQVFNSLKSNVLAASLTPPDRVFLNLENIRGNNDAVLLEVYVNLPADADPTQHPELRAGVLSLFGVSSASRADQEHGGHGITEVFEITDIIDALHLGGITSADQLNVRLVSRAAVPAEDQITVARVSLTRLGG</sequence>
<dbReference type="Pfam" id="PF00264">
    <property type="entry name" value="Tyrosinase"/>
    <property type="match status" value="1"/>
</dbReference>
<keyword evidence="1" id="KW-0479">Metal-binding</keyword>
<evidence type="ECO:0000256" key="1">
    <source>
        <dbReference type="ARBA" id="ARBA00022723"/>
    </source>
</evidence>
<keyword evidence="2" id="KW-0186">Copper</keyword>
<dbReference type="PRINTS" id="PR00092">
    <property type="entry name" value="TYROSINASE"/>
</dbReference>
<accession>A0A1H4MIY2</accession>
<dbReference type="PANTHER" id="PTHR11474:SF76">
    <property type="entry name" value="SHKT DOMAIN-CONTAINING PROTEIN"/>
    <property type="match status" value="1"/>
</dbReference>
<dbReference type="GO" id="GO:0016491">
    <property type="term" value="F:oxidoreductase activity"/>
    <property type="evidence" value="ECO:0007669"/>
    <property type="project" value="InterPro"/>
</dbReference>
<dbReference type="Gene3D" id="1.10.1280.10">
    <property type="entry name" value="Di-copper center containing domain from catechol oxidase"/>
    <property type="match status" value="1"/>
</dbReference>
<dbReference type="InterPro" id="IPR050316">
    <property type="entry name" value="Tyrosinase/Hemocyanin"/>
</dbReference>
<evidence type="ECO:0000259" key="3">
    <source>
        <dbReference type="PROSITE" id="PS00497"/>
    </source>
</evidence>
<feature type="domain" description="Tyrosinase copper-binding" evidence="3">
    <location>
        <begin position="81"/>
        <end position="98"/>
    </location>
</feature>
<dbReference type="InterPro" id="IPR002227">
    <property type="entry name" value="Tyrosinase_Cu-bd"/>
</dbReference>
<dbReference type="PROSITE" id="PS00497">
    <property type="entry name" value="TYROSINASE_1"/>
    <property type="match status" value="1"/>
</dbReference>
<proteinExistence type="predicted"/>
<dbReference type="Pfam" id="PF25271">
    <property type="entry name" value="DUF7868"/>
    <property type="match status" value="1"/>
</dbReference>
<dbReference type="RefSeq" id="WP_092313698.1">
    <property type="nucleotide sequence ID" value="NZ_FNTJ01000001.1"/>
</dbReference>
<dbReference type="InterPro" id="IPR008922">
    <property type="entry name" value="Di-copper_centre_dom_sf"/>
</dbReference>
<organism evidence="5 6">
    <name type="scientific">Pseudomonas saponiphila</name>
    <dbReference type="NCBI Taxonomy" id="556534"/>
    <lineage>
        <taxon>Bacteria</taxon>
        <taxon>Pseudomonadati</taxon>
        <taxon>Pseudomonadota</taxon>
        <taxon>Gammaproteobacteria</taxon>
        <taxon>Pseudomonadales</taxon>
        <taxon>Pseudomonadaceae</taxon>
        <taxon>Pseudomonas</taxon>
    </lineage>
</organism>
<dbReference type="Proteomes" id="UP000198982">
    <property type="component" value="Unassembled WGS sequence"/>
</dbReference>
<dbReference type="AlphaFoldDB" id="A0A1H4MIY2"/>
<reference evidence="6" key="1">
    <citation type="submission" date="2016-10" db="EMBL/GenBank/DDBJ databases">
        <authorList>
            <person name="Varghese N."/>
            <person name="Submissions S."/>
        </authorList>
    </citation>
    <scope>NUCLEOTIDE SEQUENCE [LARGE SCALE GENOMIC DNA]</scope>
    <source>
        <strain evidence="6">DSM 9751</strain>
    </source>
</reference>
<keyword evidence="6" id="KW-1185">Reference proteome</keyword>
<evidence type="ECO:0000313" key="6">
    <source>
        <dbReference type="Proteomes" id="UP000198982"/>
    </source>
</evidence>
<protein>
    <submittedName>
        <fullName evidence="5">Tyrosinase</fullName>
    </submittedName>
</protein>
<dbReference type="InterPro" id="IPR057190">
    <property type="entry name" value="DUF7868"/>
</dbReference>
<dbReference type="EMBL" id="FNTJ01000001">
    <property type="protein sequence ID" value="SEB82873.1"/>
    <property type="molecule type" value="Genomic_DNA"/>
</dbReference>
<evidence type="ECO:0000256" key="2">
    <source>
        <dbReference type="ARBA" id="ARBA00023008"/>
    </source>
</evidence>
<feature type="domain" description="Tyrosinase copper-binding" evidence="4">
    <location>
        <begin position="248"/>
        <end position="259"/>
    </location>
</feature>
<dbReference type="GO" id="GO:0046872">
    <property type="term" value="F:metal ion binding"/>
    <property type="evidence" value="ECO:0007669"/>
    <property type="project" value="UniProtKB-KW"/>
</dbReference>
<evidence type="ECO:0000259" key="4">
    <source>
        <dbReference type="PROSITE" id="PS00498"/>
    </source>
</evidence>
<gene>
    <name evidence="5" type="ORF">SAMN05216178_2417</name>
</gene>
<dbReference type="PANTHER" id="PTHR11474">
    <property type="entry name" value="TYROSINASE FAMILY MEMBER"/>
    <property type="match status" value="1"/>
</dbReference>